<dbReference type="PIRSF" id="PIRSF000390">
    <property type="entry name" value="PLP_StrS"/>
    <property type="match status" value="1"/>
</dbReference>
<sequence>MVKVPFFDWAGLYNERADDFSRIAHQTLSRGGFILQKDVEEFEANLARYVGSKYAVGVSDGTNAILLGLRASGVKPGDEIIIAGHSFIAAAQSIHFAGAVPVPVELDEDDWLISPEAIEAAITPKTKAIMPVHVNGRVCKMDRILEIAERHGLEVFEDSAQAMGARFDGKGAGTIGRWGTFSFYPSKTLGCFGDAGGFVTNDEEIAERVRAMRNHGANKEKSIPLDVDVWGTNARLDNLHAAILNYKLGYYDEAIARRREIAGRYHEALKGVEGVRLPPAPDADDRYFDIYQNYEFCHPRRDALRKYLSGRDIGTIVQWGGFGIHQLNGLGMARDLPRTDRFFKESLLLPLNHILTDEQVDHVLKALSDFFSGGEA</sequence>
<dbReference type="SUPFAM" id="SSF53383">
    <property type="entry name" value="PLP-dependent transferases"/>
    <property type="match status" value="1"/>
</dbReference>
<dbReference type="Gene3D" id="3.90.1150.10">
    <property type="entry name" value="Aspartate Aminotransferase, domain 1"/>
    <property type="match status" value="1"/>
</dbReference>
<organism evidence="4 5">
    <name type="scientific">Rhizobium aquaticum</name>
    <dbReference type="NCBI Taxonomy" id="1549636"/>
    <lineage>
        <taxon>Bacteria</taxon>
        <taxon>Pseudomonadati</taxon>
        <taxon>Pseudomonadota</taxon>
        <taxon>Alphaproteobacteria</taxon>
        <taxon>Hyphomicrobiales</taxon>
        <taxon>Rhizobiaceae</taxon>
        <taxon>Rhizobium/Agrobacterium group</taxon>
        <taxon>Rhizobium</taxon>
    </lineage>
</organism>
<evidence type="ECO:0000313" key="4">
    <source>
        <dbReference type="EMBL" id="MET3615069.1"/>
    </source>
</evidence>
<evidence type="ECO:0000256" key="1">
    <source>
        <dbReference type="ARBA" id="ARBA00022898"/>
    </source>
</evidence>
<gene>
    <name evidence="4" type="ORF">ABID16_003412</name>
</gene>
<protein>
    <submittedName>
        <fullName evidence="4">dTDP-4-amino-4,6-dideoxygalactose transaminase</fullName>
    </submittedName>
</protein>
<evidence type="ECO:0000313" key="5">
    <source>
        <dbReference type="Proteomes" id="UP001549047"/>
    </source>
</evidence>
<evidence type="ECO:0000256" key="2">
    <source>
        <dbReference type="ARBA" id="ARBA00037999"/>
    </source>
</evidence>
<dbReference type="CDD" id="cd00616">
    <property type="entry name" value="AHBA_syn"/>
    <property type="match status" value="1"/>
</dbReference>
<evidence type="ECO:0000256" key="3">
    <source>
        <dbReference type="RuleBase" id="RU004508"/>
    </source>
</evidence>
<comment type="caution">
    <text evidence="4">The sequence shown here is derived from an EMBL/GenBank/DDBJ whole genome shotgun (WGS) entry which is preliminary data.</text>
</comment>
<dbReference type="EMBL" id="JBEPMB010000006">
    <property type="protein sequence ID" value="MET3615069.1"/>
    <property type="molecule type" value="Genomic_DNA"/>
</dbReference>
<proteinExistence type="inferred from homology"/>
<name>A0ABV2J5H4_9HYPH</name>
<dbReference type="PANTHER" id="PTHR30244">
    <property type="entry name" value="TRANSAMINASE"/>
    <property type="match status" value="1"/>
</dbReference>
<dbReference type="Gene3D" id="3.40.640.10">
    <property type="entry name" value="Type I PLP-dependent aspartate aminotransferase-like (Major domain)"/>
    <property type="match status" value="1"/>
</dbReference>
<reference evidence="4 5" key="1">
    <citation type="submission" date="2024-06" db="EMBL/GenBank/DDBJ databases">
        <title>Genomic Encyclopedia of Type Strains, Phase IV (KMG-IV): sequencing the most valuable type-strain genomes for metagenomic binning, comparative biology and taxonomic classification.</title>
        <authorList>
            <person name="Goeker M."/>
        </authorList>
    </citation>
    <scope>NUCLEOTIDE SEQUENCE [LARGE SCALE GENOMIC DNA]</scope>
    <source>
        <strain evidence="4 5">DSM 29780</strain>
    </source>
</reference>
<dbReference type="Pfam" id="PF01041">
    <property type="entry name" value="DegT_DnrJ_EryC1"/>
    <property type="match status" value="1"/>
</dbReference>
<keyword evidence="1 3" id="KW-0663">Pyridoxal phosphate</keyword>
<dbReference type="RefSeq" id="WP_354557562.1">
    <property type="nucleotide sequence ID" value="NZ_JBEPMB010000006.1"/>
</dbReference>
<dbReference type="Proteomes" id="UP001549047">
    <property type="component" value="Unassembled WGS sequence"/>
</dbReference>
<accession>A0ABV2J5H4</accession>
<dbReference type="InterPro" id="IPR015421">
    <property type="entry name" value="PyrdxlP-dep_Trfase_major"/>
</dbReference>
<dbReference type="PANTHER" id="PTHR30244:SF36">
    <property type="entry name" value="3-OXO-GLUCOSE-6-PHOSPHATE:GLUTAMATE AMINOTRANSFERASE"/>
    <property type="match status" value="1"/>
</dbReference>
<dbReference type="InterPro" id="IPR000653">
    <property type="entry name" value="DegT/StrS_aminotransferase"/>
</dbReference>
<dbReference type="InterPro" id="IPR015422">
    <property type="entry name" value="PyrdxlP-dep_Trfase_small"/>
</dbReference>
<dbReference type="InterPro" id="IPR015424">
    <property type="entry name" value="PyrdxlP-dep_Trfase"/>
</dbReference>
<keyword evidence="5" id="KW-1185">Reference proteome</keyword>
<comment type="similarity">
    <text evidence="2 3">Belongs to the DegT/DnrJ/EryC1 family.</text>
</comment>